<evidence type="ECO:0000259" key="6">
    <source>
        <dbReference type="Pfam" id="PF04138"/>
    </source>
</evidence>
<evidence type="ECO:0000313" key="8">
    <source>
        <dbReference type="Proteomes" id="UP000555564"/>
    </source>
</evidence>
<feature type="transmembrane region" description="Helical" evidence="5">
    <location>
        <begin position="25"/>
        <end position="54"/>
    </location>
</feature>
<evidence type="ECO:0000256" key="5">
    <source>
        <dbReference type="SAM" id="Phobius"/>
    </source>
</evidence>
<reference evidence="7 8" key="1">
    <citation type="submission" date="2020-08" db="EMBL/GenBank/DDBJ databases">
        <title>Sequencing the genomes of 1000 actinobacteria strains.</title>
        <authorList>
            <person name="Klenk H.-P."/>
        </authorList>
    </citation>
    <scope>NUCLEOTIDE SEQUENCE [LARGE SCALE GENOMIC DNA]</scope>
    <source>
        <strain evidence="7 8">DSM 44936</strain>
    </source>
</reference>
<name>A0A7X0IFE5_9ACTN</name>
<comment type="caution">
    <text evidence="7">The sequence shown here is derived from an EMBL/GenBank/DDBJ whole genome shotgun (WGS) entry which is preliminary data.</text>
</comment>
<gene>
    <name evidence="7" type="ORF">BJ992_002409</name>
</gene>
<accession>A0A7X0IFE5</accession>
<evidence type="ECO:0000256" key="1">
    <source>
        <dbReference type="ARBA" id="ARBA00004141"/>
    </source>
</evidence>
<feature type="transmembrane region" description="Helical" evidence="5">
    <location>
        <begin position="60"/>
        <end position="83"/>
    </location>
</feature>
<evidence type="ECO:0000313" key="7">
    <source>
        <dbReference type="EMBL" id="MBB6472978.1"/>
    </source>
</evidence>
<dbReference type="Pfam" id="PF04138">
    <property type="entry name" value="GtrA_DPMS_TM"/>
    <property type="match status" value="1"/>
</dbReference>
<organism evidence="7 8">
    <name type="scientific">Sphaerisporangium rubeum</name>
    <dbReference type="NCBI Taxonomy" id="321317"/>
    <lineage>
        <taxon>Bacteria</taxon>
        <taxon>Bacillati</taxon>
        <taxon>Actinomycetota</taxon>
        <taxon>Actinomycetes</taxon>
        <taxon>Streptosporangiales</taxon>
        <taxon>Streptosporangiaceae</taxon>
        <taxon>Sphaerisporangium</taxon>
    </lineage>
</organism>
<keyword evidence="4 5" id="KW-0472">Membrane</keyword>
<dbReference type="RefSeq" id="WP_184980438.1">
    <property type="nucleotide sequence ID" value="NZ_BAAALO010000032.1"/>
</dbReference>
<evidence type="ECO:0000256" key="3">
    <source>
        <dbReference type="ARBA" id="ARBA00022989"/>
    </source>
</evidence>
<sequence length="169" mass="18824">MVETETPPNFGAESRRSRRDVIRAFGGHLITYLAGGALTAAVYYVFLAVGLLTFRHRVPYLYMVVASNFVTVVLVYPWYRLVVFRGAVDSWPVGYLRFYAVGLTGLVTSLAGLPVLVELAGLPVLLAQAFLIAVSVPVNYVVYRMWAFRRRAVRRTGDVPHTGGRIDTR</sequence>
<dbReference type="Proteomes" id="UP000555564">
    <property type="component" value="Unassembled WGS sequence"/>
</dbReference>
<feature type="transmembrane region" description="Helical" evidence="5">
    <location>
        <begin position="122"/>
        <end position="142"/>
    </location>
</feature>
<keyword evidence="3 5" id="KW-1133">Transmembrane helix</keyword>
<dbReference type="GO" id="GO:0016020">
    <property type="term" value="C:membrane"/>
    <property type="evidence" value="ECO:0007669"/>
    <property type="project" value="UniProtKB-SubCell"/>
</dbReference>
<proteinExistence type="predicted"/>
<dbReference type="GO" id="GO:0000271">
    <property type="term" value="P:polysaccharide biosynthetic process"/>
    <property type="evidence" value="ECO:0007669"/>
    <property type="project" value="InterPro"/>
</dbReference>
<evidence type="ECO:0000256" key="2">
    <source>
        <dbReference type="ARBA" id="ARBA00022692"/>
    </source>
</evidence>
<dbReference type="AlphaFoldDB" id="A0A7X0IFE5"/>
<keyword evidence="8" id="KW-1185">Reference proteome</keyword>
<dbReference type="InterPro" id="IPR007267">
    <property type="entry name" value="GtrA_DPMS_TM"/>
</dbReference>
<keyword evidence="2 5" id="KW-0812">Transmembrane</keyword>
<feature type="domain" description="GtrA/DPMS transmembrane" evidence="6">
    <location>
        <begin position="32"/>
        <end position="148"/>
    </location>
</feature>
<feature type="transmembrane region" description="Helical" evidence="5">
    <location>
        <begin position="95"/>
        <end position="116"/>
    </location>
</feature>
<evidence type="ECO:0000256" key="4">
    <source>
        <dbReference type="ARBA" id="ARBA00023136"/>
    </source>
</evidence>
<dbReference type="EMBL" id="JACHIU010000001">
    <property type="protein sequence ID" value="MBB6472978.1"/>
    <property type="molecule type" value="Genomic_DNA"/>
</dbReference>
<protein>
    <submittedName>
        <fullName evidence="7">Putative flippase GtrA</fullName>
    </submittedName>
</protein>
<comment type="subcellular location">
    <subcellularLocation>
        <location evidence="1">Membrane</location>
        <topology evidence="1">Multi-pass membrane protein</topology>
    </subcellularLocation>
</comment>